<feature type="non-terminal residue" evidence="1">
    <location>
        <position position="1"/>
    </location>
</feature>
<accession>A0A0P8A6D6</accession>
<sequence length="561" mass="58369">PKKIDASVIATGVHKDRACDNCHAGATNTNMDTYSFTTDPARTCTYCHTGAGNFGAPLVAEHNQNGQDVTTTASCTTCHDNNGMYLSNSGTNGTTTAITHYLKDVTNTSTTPYQHLGPINTSNCIDCHNGPNTSNPNWGNPANISTSTMRPHTETLTSECDTCHSDGVVSLDDVDFHNASVQLGAGGCIGCHSNVGTVSLGLHSNLNGTSAVEDSDCQTCHFGAASIPMIAGAGTGAANSSNTYYCQDCHTSEGTGYPKPSILSSVSHGKIDCKWCHAAGDQPTSKYHSNNLGSQQGPTGTATGANCATCHGANLQDIFRAPGITHLGDINSCGECHGSVNNHLVTALNNFVSPTLSGISITTPVTVGTPAQIQATVSDSMVMIAAAQYQVTNTSGTVIQWTNMTPLDGFNSPTETVIASIPTSNLIGPYTVSIKGMSSAYKTDPSKPYYPLNGQWSSIGSTQLIVTESKGYINGTVRNNSVNISGAAITTNTGVTAISDANGFYSLSLTNGTYQLTTVKEPEFYINSSVSVTVTAPATITRDIILNRKPTGTISGIVTVK</sequence>
<dbReference type="InterPro" id="IPR013784">
    <property type="entry name" value="Carb-bd-like_fold"/>
</dbReference>
<dbReference type="GO" id="GO:0030246">
    <property type="term" value="F:carbohydrate binding"/>
    <property type="evidence" value="ECO:0007669"/>
    <property type="project" value="InterPro"/>
</dbReference>
<name>A0A0P8A6D6_9EURY</name>
<dbReference type="AlphaFoldDB" id="A0A0P8A6D6"/>
<gene>
    <name evidence="1" type="ORF">MPEBLZ_01742</name>
</gene>
<protein>
    <submittedName>
        <fullName evidence="1">Uncharacterized protein</fullName>
    </submittedName>
</protein>
<dbReference type="Gene3D" id="3.90.10.10">
    <property type="entry name" value="Cytochrome C3"/>
    <property type="match status" value="1"/>
</dbReference>
<dbReference type="SUPFAM" id="SSF49452">
    <property type="entry name" value="Starch-binding domain-like"/>
    <property type="match status" value="1"/>
</dbReference>
<evidence type="ECO:0000313" key="1">
    <source>
        <dbReference type="EMBL" id="KPQ43689.1"/>
    </source>
</evidence>
<dbReference type="EMBL" id="LKCM01000135">
    <property type="protein sequence ID" value="KPQ43689.1"/>
    <property type="molecule type" value="Genomic_DNA"/>
</dbReference>
<comment type="caution">
    <text evidence="1">The sequence shown here is derived from an EMBL/GenBank/DDBJ whole genome shotgun (WGS) entry which is preliminary data.</text>
</comment>
<reference evidence="1 2" key="1">
    <citation type="submission" date="2015-09" db="EMBL/GenBank/DDBJ databases">
        <title>A metagenomics-based metabolic model of nitrate-dependent anaerobic oxidation of methane by Methanoperedens-like archaea.</title>
        <authorList>
            <person name="Arshad A."/>
            <person name="Speth D.R."/>
            <person name="De Graaf R.M."/>
            <person name="Op Den Camp H.J."/>
            <person name="Jetten M.S."/>
            <person name="Welte C.U."/>
        </authorList>
    </citation>
    <scope>NUCLEOTIDE SEQUENCE [LARGE SCALE GENOMIC DNA]</scope>
</reference>
<dbReference type="Proteomes" id="UP000050360">
    <property type="component" value="Unassembled WGS sequence"/>
</dbReference>
<dbReference type="InterPro" id="IPR036280">
    <property type="entry name" value="Multihaem_cyt_sf"/>
</dbReference>
<dbReference type="SUPFAM" id="SSF48695">
    <property type="entry name" value="Multiheme cytochromes"/>
    <property type="match status" value="1"/>
</dbReference>
<organism evidence="1 2">
    <name type="scientific">Candidatus Methanoperedens nitratireducens</name>
    <dbReference type="NCBI Taxonomy" id="1392998"/>
    <lineage>
        <taxon>Archaea</taxon>
        <taxon>Methanobacteriati</taxon>
        <taxon>Methanobacteriota</taxon>
        <taxon>Stenosarchaea group</taxon>
        <taxon>Methanomicrobia</taxon>
        <taxon>Methanosarcinales</taxon>
        <taxon>ANME-2 cluster</taxon>
        <taxon>Candidatus Methanoperedentaceae</taxon>
        <taxon>Candidatus Methanoperedens</taxon>
    </lineage>
</organism>
<proteinExistence type="predicted"/>
<evidence type="ECO:0000313" key="2">
    <source>
        <dbReference type="Proteomes" id="UP000050360"/>
    </source>
</evidence>
<dbReference type="Gene3D" id="2.60.40.1120">
    <property type="entry name" value="Carboxypeptidase-like, regulatory domain"/>
    <property type="match status" value="1"/>
</dbReference>